<proteinExistence type="inferred from homology"/>
<dbReference type="InterPro" id="IPR004540">
    <property type="entry name" value="Transl_elong_EFG/EF2"/>
</dbReference>
<dbReference type="FunFam" id="3.30.70.240:FF:000019">
    <property type="entry name" value="Elongation factor G"/>
    <property type="match status" value="1"/>
</dbReference>
<dbReference type="Pfam" id="PF00679">
    <property type="entry name" value="EFG_C"/>
    <property type="match status" value="1"/>
</dbReference>
<dbReference type="InterPro" id="IPR000640">
    <property type="entry name" value="EFG_V-like"/>
</dbReference>
<dbReference type="GO" id="GO:0005525">
    <property type="term" value="F:GTP binding"/>
    <property type="evidence" value="ECO:0007669"/>
    <property type="project" value="UniProtKB-UniRule"/>
</dbReference>
<dbReference type="PANTHER" id="PTHR43261:SF1">
    <property type="entry name" value="RIBOSOME-RELEASING FACTOR 2, MITOCHONDRIAL"/>
    <property type="match status" value="1"/>
</dbReference>
<dbReference type="NCBIfam" id="TIGR00231">
    <property type="entry name" value="small_GTP"/>
    <property type="match status" value="1"/>
</dbReference>
<keyword evidence="7" id="KW-0963">Cytoplasm</keyword>
<dbReference type="SMART" id="SM00838">
    <property type="entry name" value="EFG_C"/>
    <property type="match status" value="1"/>
</dbReference>
<dbReference type="InterPro" id="IPR005225">
    <property type="entry name" value="Small_GTP-bd"/>
</dbReference>
<dbReference type="InterPro" id="IPR009000">
    <property type="entry name" value="Transl_B-barrel_sf"/>
</dbReference>
<dbReference type="HAMAP" id="MF_00054_B">
    <property type="entry name" value="EF_G_EF_2_B"/>
    <property type="match status" value="1"/>
</dbReference>
<dbReference type="SUPFAM" id="SSF52540">
    <property type="entry name" value="P-loop containing nucleoside triphosphate hydrolases"/>
    <property type="match status" value="1"/>
</dbReference>
<feature type="domain" description="Tr-type G" evidence="10">
    <location>
        <begin position="10"/>
        <end position="283"/>
    </location>
</feature>
<dbReference type="Pfam" id="PF03144">
    <property type="entry name" value="GTP_EFTU_D2"/>
    <property type="match status" value="1"/>
</dbReference>
<dbReference type="PROSITE" id="PS51722">
    <property type="entry name" value="G_TR_2"/>
    <property type="match status" value="1"/>
</dbReference>
<evidence type="ECO:0000256" key="9">
    <source>
        <dbReference type="SAM" id="MobiDB-lite"/>
    </source>
</evidence>
<dbReference type="InterPro" id="IPR005517">
    <property type="entry name" value="Transl_elong_EFG/EF2_IV"/>
</dbReference>
<dbReference type="PROSITE" id="PS00301">
    <property type="entry name" value="G_TR_1"/>
    <property type="match status" value="1"/>
</dbReference>
<keyword evidence="5 7" id="KW-0342">GTP-binding</keyword>
<dbReference type="InterPro" id="IPR009022">
    <property type="entry name" value="EFG_III"/>
</dbReference>
<dbReference type="PRINTS" id="PR00315">
    <property type="entry name" value="ELONGATNFCT"/>
</dbReference>
<evidence type="ECO:0000256" key="7">
    <source>
        <dbReference type="HAMAP-Rule" id="MF_00054"/>
    </source>
</evidence>
<keyword evidence="3 7" id="KW-0251">Elongation factor</keyword>
<evidence type="ECO:0000259" key="10">
    <source>
        <dbReference type="PROSITE" id="PS51722"/>
    </source>
</evidence>
<feature type="region of interest" description="Disordered" evidence="9">
    <location>
        <begin position="656"/>
        <end position="678"/>
    </location>
</feature>
<dbReference type="Pfam" id="PF00009">
    <property type="entry name" value="GTP_EFTU"/>
    <property type="match status" value="1"/>
</dbReference>
<dbReference type="InterPro" id="IPR014721">
    <property type="entry name" value="Ribsml_uS5_D2-typ_fold_subgr"/>
</dbReference>
<dbReference type="FunFam" id="3.30.70.870:FF:000002">
    <property type="entry name" value="Translation elongation factor 2"/>
    <property type="match status" value="1"/>
</dbReference>
<dbReference type="Proteomes" id="UP000053039">
    <property type="component" value="Unassembled WGS sequence"/>
</dbReference>
<dbReference type="CDD" id="cd01886">
    <property type="entry name" value="EF-G"/>
    <property type="match status" value="1"/>
</dbReference>
<dbReference type="PANTHER" id="PTHR43261">
    <property type="entry name" value="TRANSLATION ELONGATION FACTOR G-RELATED"/>
    <property type="match status" value="1"/>
</dbReference>
<evidence type="ECO:0000256" key="1">
    <source>
        <dbReference type="ARBA" id="ARBA00005870"/>
    </source>
</evidence>
<dbReference type="NCBIfam" id="NF009381">
    <property type="entry name" value="PRK12740.1-5"/>
    <property type="match status" value="1"/>
</dbReference>
<dbReference type="CDD" id="cd16262">
    <property type="entry name" value="EFG_III"/>
    <property type="match status" value="1"/>
</dbReference>
<dbReference type="Gene3D" id="2.40.30.10">
    <property type="entry name" value="Translation factors"/>
    <property type="match status" value="1"/>
</dbReference>
<dbReference type="NCBIfam" id="TIGR00484">
    <property type="entry name" value="EF-G"/>
    <property type="match status" value="1"/>
</dbReference>
<dbReference type="GO" id="GO:0003924">
    <property type="term" value="F:GTPase activity"/>
    <property type="evidence" value="ECO:0007669"/>
    <property type="project" value="InterPro"/>
</dbReference>
<dbReference type="OrthoDB" id="9801472at2"/>
<dbReference type="FunFam" id="3.40.50.300:FF:000029">
    <property type="entry name" value="Elongation factor G"/>
    <property type="match status" value="1"/>
</dbReference>
<dbReference type="InterPro" id="IPR035649">
    <property type="entry name" value="EFG_V"/>
</dbReference>
<dbReference type="RefSeq" id="WP_062229779.1">
    <property type="nucleotide sequence ID" value="NZ_KQ948146.1"/>
</dbReference>
<reference evidence="11 12" key="1">
    <citation type="submission" date="2015-10" db="EMBL/GenBank/DDBJ databases">
        <title>Draft genome sequence of Streptomyces pseudovenezuelae DSM 40212, type strain for the species Streptomyces pseudovenezuelae.</title>
        <authorList>
            <person name="Ruckert C."/>
            <person name="Winkler A."/>
            <person name="Kalinowski J."/>
            <person name="Kampfer P."/>
            <person name="Glaeser S."/>
        </authorList>
    </citation>
    <scope>NUCLEOTIDE SEQUENCE [LARGE SCALE GENOMIC DNA]</scope>
    <source>
        <strain evidence="11 12">DSM 40212</strain>
    </source>
</reference>
<sequence>MRTHHLELLSVVRNLGILAHVDAGKTTVTERILFATGTTHKRGEVHDGTTVTDFDPQERDRGITIFAAAVSCAWDGHRLNLIDTPGHVDFADEVERSLRVLDGAVAVFDAVAGVEPQSESVWRQADRHGVPRIAFVNKLDRAGADLDAAVDSIRRRLHPAPLVVQLPIGREDSFTGVVDLVRMRALTWSDSGEAAQDGPVPDALREEALKRRRLLEEAVAERHPAALEEFCDRETLSAGTLTAALRDLTRSGDGVVVLCGSAYRNRGVEPLLDAVVAYLPSPLDVPAVRGENGEERPSDPAAPLAALAFKVNATATGRLTYVRVYSGTIEKGATVWAAGARRTERVGRILRVQADRHAPLERAVAGDIVALVGLKSARAGSTLCAPDAPLVLEPPSVAEPVVSVAVEASRSVDTDRLASALARLAEEDPSLVVRTDAETGQTLLSGMGELHLEVAVEKVRREHGMVIDVGRPRVSHRETVGRGVSGLVHRHVKQDGGAGQFAHVVLDVEPSEAAFEFRSTVVGGRVPQEYVRAVEADCRDALAEGPLGGHPVTGLRVTLTDGSTHVKDSSDTAFRTAGRFGLREALRACAMVLLEPVVEVTVTVPGDAVGAVLGDLAARRGRVSGSAARGGSAVVTATVPLAELFGYATRLRSRTQGRGTFTARPTGYAPAPAVTSAR</sequence>
<evidence type="ECO:0000256" key="6">
    <source>
        <dbReference type="ARBA" id="ARBA00024731"/>
    </source>
</evidence>
<evidence type="ECO:0000313" key="12">
    <source>
        <dbReference type="Proteomes" id="UP000053039"/>
    </source>
</evidence>
<feature type="binding site" evidence="7">
    <location>
        <begin position="19"/>
        <end position="26"/>
    </location>
    <ligand>
        <name>GTP</name>
        <dbReference type="ChEBI" id="CHEBI:37565"/>
    </ligand>
</feature>
<name>A0A101N6T6_9ACTN</name>
<keyword evidence="4 7" id="KW-0648">Protein biosynthesis</keyword>
<dbReference type="Gene3D" id="3.40.50.300">
    <property type="entry name" value="P-loop containing nucleotide triphosphate hydrolases"/>
    <property type="match status" value="1"/>
</dbReference>
<comment type="subcellular location">
    <subcellularLocation>
        <location evidence="7">Cytoplasm</location>
    </subcellularLocation>
</comment>
<protein>
    <recommendedName>
        <fullName evidence="7 8">Elongation factor G</fullName>
        <shortName evidence="7">EF-G</shortName>
    </recommendedName>
</protein>
<dbReference type="Gene3D" id="3.30.70.240">
    <property type="match status" value="1"/>
</dbReference>
<dbReference type="InterPro" id="IPR027417">
    <property type="entry name" value="P-loop_NTPase"/>
</dbReference>
<dbReference type="InterPro" id="IPR000795">
    <property type="entry name" value="T_Tr_GTP-bd_dom"/>
</dbReference>
<dbReference type="InterPro" id="IPR041095">
    <property type="entry name" value="EFG_II"/>
</dbReference>
<dbReference type="InterPro" id="IPR035647">
    <property type="entry name" value="EFG_III/V"/>
</dbReference>
<dbReference type="InterPro" id="IPR020568">
    <property type="entry name" value="Ribosomal_Su5_D2-typ_SF"/>
</dbReference>
<dbReference type="Gene3D" id="3.30.230.10">
    <property type="match status" value="1"/>
</dbReference>
<dbReference type="AlphaFoldDB" id="A0A101N6T6"/>
<gene>
    <name evidence="7 11" type="primary">fusA</name>
    <name evidence="11" type="ORF">AQI94_16300</name>
</gene>
<dbReference type="SUPFAM" id="SSF54980">
    <property type="entry name" value="EF-G C-terminal domain-like"/>
    <property type="match status" value="2"/>
</dbReference>
<accession>A0A101N6T6</accession>
<dbReference type="CDD" id="cd03713">
    <property type="entry name" value="EFG_mtEFG_C"/>
    <property type="match status" value="1"/>
</dbReference>
<dbReference type="Gene3D" id="3.30.70.870">
    <property type="entry name" value="Elongation Factor G (Translational Gtpase), domain 3"/>
    <property type="match status" value="1"/>
</dbReference>
<evidence type="ECO:0000256" key="3">
    <source>
        <dbReference type="ARBA" id="ARBA00022768"/>
    </source>
</evidence>
<dbReference type="GO" id="GO:0003746">
    <property type="term" value="F:translation elongation factor activity"/>
    <property type="evidence" value="ECO:0007669"/>
    <property type="project" value="UniProtKB-UniRule"/>
</dbReference>
<dbReference type="SUPFAM" id="SSF50447">
    <property type="entry name" value="Translation proteins"/>
    <property type="match status" value="1"/>
</dbReference>
<evidence type="ECO:0000313" key="11">
    <source>
        <dbReference type="EMBL" id="KUM87566.1"/>
    </source>
</evidence>
<dbReference type="Pfam" id="PF03764">
    <property type="entry name" value="EFG_IV"/>
    <property type="match status" value="1"/>
</dbReference>
<evidence type="ECO:0000256" key="8">
    <source>
        <dbReference type="NCBIfam" id="TIGR00484"/>
    </source>
</evidence>
<dbReference type="InterPro" id="IPR031157">
    <property type="entry name" value="G_TR_CS"/>
</dbReference>
<dbReference type="SUPFAM" id="SSF54211">
    <property type="entry name" value="Ribosomal protein S5 domain 2-like"/>
    <property type="match status" value="1"/>
</dbReference>
<dbReference type="Pfam" id="PF14492">
    <property type="entry name" value="EFG_III"/>
    <property type="match status" value="1"/>
</dbReference>
<feature type="binding site" evidence="7">
    <location>
        <begin position="137"/>
        <end position="140"/>
    </location>
    <ligand>
        <name>GTP</name>
        <dbReference type="ChEBI" id="CHEBI:37565"/>
    </ligand>
</feature>
<dbReference type="SMART" id="SM00889">
    <property type="entry name" value="EFG_IV"/>
    <property type="match status" value="1"/>
</dbReference>
<evidence type="ECO:0000256" key="5">
    <source>
        <dbReference type="ARBA" id="ARBA00023134"/>
    </source>
</evidence>
<feature type="binding site" evidence="7">
    <location>
        <begin position="83"/>
        <end position="87"/>
    </location>
    <ligand>
        <name>GTP</name>
        <dbReference type="ChEBI" id="CHEBI:37565"/>
    </ligand>
</feature>
<organism evidence="11 12">
    <name type="scientific">Streptomyces pseudovenezuelae</name>
    <dbReference type="NCBI Taxonomy" id="67350"/>
    <lineage>
        <taxon>Bacteria</taxon>
        <taxon>Bacillati</taxon>
        <taxon>Actinomycetota</taxon>
        <taxon>Actinomycetes</taxon>
        <taxon>Kitasatosporales</taxon>
        <taxon>Streptomycetaceae</taxon>
        <taxon>Streptomyces</taxon>
        <taxon>Streptomyces aurantiacus group</taxon>
    </lineage>
</organism>
<dbReference type="GO" id="GO:0005737">
    <property type="term" value="C:cytoplasm"/>
    <property type="evidence" value="ECO:0007669"/>
    <property type="project" value="UniProtKB-SubCell"/>
</dbReference>
<comment type="caution">
    <text evidence="11">The sequence shown here is derived from an EMBL/GenBank/DDBJ whole genome shotgun (WGS) entry which is preliminary data.</text>
</comment>
<comment type="similarity">
    <text evidence="1 7">Belongs to the TRAFAC class translation factor GTPase superfamily. Classic translation factor GTPase family. EF-G/EF-2 subfamily.</text>
</comment>
<evidence type="ECO:0000256" key="4">
    <source>
        <dbReference type="ARBA" id="ARBA00022917"/>
    </source>
</evidence>
<keyword evidence="2 7" id="KW-0547">Nucleotide-binding</keyword>
<comment type="function">
    <text evidence="6 7">Catalyzes the GTP-dependent ribosomal translocation step during translation elongation. During this step, the ribosome changes from the pre-translocational (PRE) to the post-translocational (POST) state as the newly formed A-site-bound peptidyl-tRNA and P-site-bound deacylated tRNA move to the P and E sites, respectively. Catalyzes the coordinated movement of the two tRNA molecules, the mRNA and conformational changes in the ribosome.</text>
</comment>
<dbReference type="EMBL" id="LMWM01000016">
    <property type="protein sequence ID" value="KUM87566.1"/>
    <property type="molecule type" value="Genomic_DNA"/>
</dbReference>
<evidence type="ECO:0000256" key="2">
    <source>
        <dbReference type="ARBA" id="ARBA00022741"/>
    </source>
</evidence>
<dbReference type="GO" id="GO:0032790">
    <property type="term" value="P:ribosome disassembly"/>
    <property type="evidence" value="ECO:0007669"/>
    <property type="project" value="TreeGrafter"/>
</dbReference>
<dbReference type="InterPro" id="IPR004161">
    <property type="entry name" value="EFTu-like_2"/>
</dbReference>